<name>A0A2W7BYJ2_9HYPH</name>
<dbReference type="EMBL" id="MZXV01000056">
    <property type="protein sequence ID" value="PZV35674.1"/>
    <property type="molecule type" value="Genomic_DNA"/>
</dbReference>
<dbReference type="OrthoDB" id="8078087at2"/>
<reference evidence="2" key="1">
    <citation type="submission" date="2017-03" db="EMBL/GenBank/DDBJ databases">
        <authorList>
            <person name="Safronova V.I."/>
            <person name="Sazanova A.L."/>
            <person name="Chirak E.R."/>
        </authorList>
    </citation>
    <scope>NUCLEOTIDE SEQUENCE [LARGE SCALE GENOMIC DNA]</scope>
    <source>
        <strain evidence="2">Ach-343</strain>
    </source>
</reference>
<dbReference type="Proteomes" id="UP000248616">
    <property type="component" value="Unassembled WGS sequence"/>
</dbReference>
<comment type="caution">
    <text evidence="1">The sequence shown here is derived from an EMBL/GenBank/DDBJ whole genome shotgun (WGS) entry which is preliminary data.</text>
</comment>
<sequence length="130" mass="14988">MRSIEEIRDSYIGELLAIQPELEEWWEDMVADEGQAVWKRWPTGIAGHPRVLAIFRKHYLEIVAWNNEQVPEGDEPDEKWGIDSSGQSQSFEWPVEILIINVRHFAPELQPLVDGLCFVPMAMDEAGEVE</sequence>
<evidence type="ECO:0000313" key="2">
    <source>
        <dbReference type="Proteomes" id="UP000248616"/>
    </source>
</evidence>
<accession>A0A2W7BYJ2</accession>
<proteinExistence type="predicted"/>
<dbReference type="AlphaFoldDB" id="A0A2W7BYJ2"/>
<keyword evidence="2" id="KW-1185">Reference proteome</keyword>
<protein>
    <submittedName>
        <fullName evidence="1">Uncharacterized protein</fullName>
    </submittedName>
</protein>
<gene>
    <name evidence="1" type="ORF">B5V02_26900</name>
</gene>
<dbReference type="RefSeq" id="WP_111547108.1">
    <property type="nucleotide sequence ID" value="NZ_MZXV01000056.1"/>
</dbReference>
<evidence type="ECO:0000313" key="1">
    <source>
        <dbReference type="EMBL" id="PZV35674.1"/>
    </source>
</evidence>
<organism evidence="1 2">
    <name type="scientific">Mesorhizobium kowhaii</name>
    <dbReference type="NCBI Taxonomy" id="1300272"/>
    <lineage>
        <taxon>Bacteria</taxon>
        <taxon>Pseudomonadati</taxon>
        <taxon>Pseudomonadota</taxon>
        <taxon>Alphaproteobacteria</taxon>
        <taxon>Hyphomicrobiales</taxon>
        <taxon>Phyllobacteriaceae</taxon>
        <taxon>Mesorhizobium</taxon>
    </lineage>
</organism>